<evidence type="ECO:0000259" key="5">
    <source>
        <dbReference type="Pfam" id="PF00705"/>
    </source>
</evidence>
<dbReference type="GeneID" id="35595019"/>
<evidence type="ECO:0000313" key="6">
    <source>
        <dbReference type="EMBL" id="AUV84405.1"/>
    </source>
</evidence>
<dbReference type="GO" id="GO:0030337">
    <property type="term" value="F:DNA polymerase processivity factor activity"/>
    <property type="evidence" value="ECO:0007669"/>
    <property type="project" value="UniProtKB-UniRule"/>
</dbReference>
<dbReference type="RefSeq" id="WP_103428087.1">
    <property type="nucleotide sequence ID" value="NZ_CP026311.1"/>
</dbReference>
<comment type="subunit">
    <text evidence="3">Homotrimer. The subunits circularize to form a toroid; DNA passes through its center. Replication factor C (RFC) is required to load the toroid on the DNA.</text>
</comment>
<dbReference type="AlphaFoldDB" id="A0A2I8VR69"/>
<dbReference type="InterPro" id="IPR022648">
    <property type="entry name" value="Pr_cel_nuc_antig_N"/>
</dbReference>
<evidence type="ECO:0000256" key="3">
    <source>
        <dbReference type="HAMAP-Rule" id="MF_00317"/>
    </source>
</evidence>
<feature type="compositionally biased region" description="Acidic residues" evidence="4">
    <location>
        <begin position="20"/>
        <end position="33"/>
    </location>
</feature>
<keyword evidence="6" id="KW-0614">Plasmid</keyword>
<evidence type="ECO:0000313" key="7">
    <source>
        <dbReference type="Proteomes" id="UP000236584"/>
    </source>
</evidence>
<geneLocation type="plasmid" evidence="6">
    <name>unnamed2</name>
</geneLocation>
<evidence type="ECO:0000256" key="1">
    <source>
        <dbReference type="ARBA" id="ARBA00022705"/>
    </source>
</evidence>
<feature type="region of interest" description="Disordered" evidence="4">
    <location>
        <begin position="1"/>
        <end position="92"/>
    </location>
</feature>
<dbReference type="GO" id="GO:0003677">
    <property type="term" value="F:DNA binding"/>
    <property type="evidence" value="ECO:0007669"/>
    <property type="project" value="UniProtKB-UniRule"/>
</dbReference>
<dbReference type="KEGG" id="srub:C2R22_22965"/>
<sequence length="344" mass="37052">MSTNIESDTADAQPATTPDVESETEPEAESESEIDTHPEPGVETEAEPESDPSVDTDTNTDGDGDEAAESDTEGETEAEPESEGGDDDAEVVTSPPQQFTAAIKGGAIKEFVSTLRAVVDEAKIRVGPDGIHTRAVDPANVAMYDVSLAAGAFESYDATEGVLGVNLERFEEVLKLAKKNDLVQLSFNTTSFKLVIHIDGVEFTMALIDPDSIRKEPEIPEMDLPISLTLEEAQISRGVKAADMVSDHIRFRCDEAETTVYIEAEGDTDNVSLELADDDLVALTAADGNALYSLDYVNDISKQFPTGTEITLTFGGDFPMMFEYQFSDGECDVLAMLAPRIQSD</sequence>
<feature type="domain" description="Proliferating cell nuclear antigen PCNA N-terminal" evidence="5">
    <location>
        <begin position="105"/>
        <end position="192"/>
    </location>
</feature>
<dbReference type="Gene3D" id="3.70.10.10">
    <property type="match status" value="1"/>
</dbReference>
<keyword evidence="7" id="KW-1185">Reference proteome</keyword>
<dbReference type="InterPro" id="IPR000730">
    <property type="entry name" value="Pr_cel_nuc_antig"/>
</dbReference>
<organism evidence="6 7">
    <name type="scientific">Salinigranum rubrum</name>
    <dbReference type="NCBI Taxonomy" id="755307"/>
    <lineage>
        <taxon>Archaea</taxon>
        <taxon>Methanobacteriati</taxon>
        <taxon>Methanobacteriota</taxon>
        <taxon>Stenosarchaea group</taxon>
        <taxon>Halobacteria</taxon>
        <taxon>Halobacteriales</taxon>
        <taxon>Haloferacaceae</taxon>
        <taxon>Salinigranum</taxon>
    </lineage>
</organism>
<dbReference type="Pfam" id="PF00705">
    <property type="entry name" value="PCNA_N"/>
    <property type="match status" value="1"/>
</dbReference>
<dbReference type="InterPro" id="IPR046938">
    <property type="entry name" value="DNA_clamp_sf"/>
</dbReference>
<dbReference type="GO" id="GO:0006275">
    <property type="term" value="P:regulation of DNA replication"/>
    <property type="evidence" value="ECO:0007669"/>
    <property type="project" value="UniProtKB-UniRule"/>
</dbReference>
<keyword evidence="2 3" id="KW-0238">DNA-binding</keyword>
<dbReference type="CDD" id="cd00577">
    <property type="entry name" value="PCNA"/>
    <property type="match status" value="1"/>
</dbReference>
<feature type="compositionally biased region" description="Acidic residues" evidence="4">
    <location>
        <begin position="42"/>
        <end position="90"/>
    </location>
</feature>
<evidence type="ECO:0000256" key="4">
    <source>
        <dbReference type="SAM" id="MobiDB-lite"/>
    </source>
</evidence>
<evidence type="ECO:0000256" key="2">
    <source>
        <dbReference type="ARBA" id="ARBA00023125"/>
    </source>
</evidence>
<name>A0A2I8VR69_9EURY</name>
<dbReference type="GO" id="GO:0006272">
    <property type="term" value="P:leading strand elongation"/>
    <property type="evidence" value="ECO:0007669"/>
    <property type="project" value="TreeGrafter"/>
</dbReference>
<accession>A0A2I8VR69</accession>
<dbReference type="EMBL" id="CP026311">
    <property type="protein sequence ID" value="AUV84405.1"/>
    <property type="molecule type" value="Genomic_DNA"/>
</dbReference>
<dbReference type="Proteomes" id="UP000236584">
    <property type="component" value="Plasmid unnamed2"/>
</dbReference>
<reference evidence="6 7" key="1">
    <citation type="submission" date="2018-01" db="EMBL/GenBank/DDBJ databases">
        <title>Complete genome sequence of Salinigranum rubrum GX10T, an extremely halophilic archaeon isolated from a marine solar saltern.</title>
        <authorList>
            <person name="Han S."/>
        </authorList>
    </citation>
    <scope>NUCLEOTIDE SEQUENCE [LARGE SCALE GENOMIC DNA]</scope>
    <source>
        <strain evidence="6 7">GX10</strain>
        <plasmid evidence="7">Plasmid unnamed2</plasmid>
    </source>
</reference>
<proteinExistence type="inferred from homology"/>
<protein>
    <recommendedName>
        <fullName evidence="3">DNA polymerase sliding clamp</fullName>
    </recommendedName>
    <alternativeName>
        <fullName evidence="3">Proliferating cell nuclear antigen homolog</fullName>
        <shortName evidence="3">PCNA</shortName>
    </alternativeName>
</protein>
<gene>
    <name evidence="3" type="primary">pcn</name>
    <name evidence="6" type="ORF">C2R22_22965</name>
</gene>
<dbReference type="SUPFAM" id="SSF55979">
    <property type="entry name" value="DNA clamp"/>
    <property type="match status" value="2"/>
</dbReference>
<comment type="similarity">
    <text evidence="3">Belongs to the PCNA family.</text>
</comment>
<comment type="function">
    <text evidence="3">Sliding clamp subunit that acts as a moving platform for DNA processing. Responsible for tethering the catalytic subunit of DNA polymerase and other proteins to DNA during high-speed replication.</text>
</comment>
<dbReference type="PANTHER" id="PTHR11352:SF0">
    <property type="entry name" value="PROLIFERATING CELL NUCLEAR ANTIGEN"/>
    <property type="match status" value="1"/>
</dbReference>
<dbReference type="PANTHER" id="PTHR11352">
    <property type="entry name" value="PROLIFERATING CELL NUCLEAR ANTIGEN"/>
    <property type="match status" value="1"/>
</dbReference>
<dbReference type="HAMAP" id="MF_00317">
    <property type="entry name" value="DNApol_clamp_arch"/>
    <property type="match status" value="1"/>
</dbReference>
<dbReference type="NCBIfam" id="NF002222">
    <property type="entry name" value="PRK01115.1-5"/>
    <property type="match status" value="1"/>
</dbReference>
<keyword evidence="1 3" id="KW-0235">DNA replication</keyword>